<proteinExistence type="predicted"/>
<dbReference type="NCBIfam" id="TIGR01641">
    <property type="entry name" value="phageSPP1_gp7"/>
    <property type="match status" value="1"/>
</dbReference>
<evidence type="ECO:0000313" key="2">
    <source>
        <dbReference type="EMBL" id="PHH97509.1"/>
    </source>
</evidence>
<protein>
    <submittedName>
        <fullName evidence="2">Phage head morphogenesis protein</fullName>
    </submittedName>
</protein>
<accession>A0A2C5ZDM2</accession>
<feature type="domain" description="Phage head morphogenesis" evidence="1">
    <location>
        <begin position="182"/>
        <end position="258"/>
    </location>
</feature>
<dbReference type="EMBL" id="NIRJ01000001">
    <property type="protein sequence ID" value="PHH97509.1"/>
    <property type="molecule type" value="Genomic_DNA"/>
</dbReference>
<organism evidence="2 3">
    <name type="scientific">Fusobacterium nucleatum subsp. polymorphum</name>
    <name type="common">Fusobacterium polymorphum</name>
    <dbReference type="NCBI Taxonomy" id="76857"/>
    <lineage>
        <taxon>Bacteria</taxon>
        <taxon>Fusobacteriati</taxon>
        <taxon>Fusobacteriota</taxon>
        <taxon>Fusobacteriia</taxon>
        <taxon>Fusobacteriales</taxon>
        <taxon>Fusobacteriaceae</taxon>
        <taxon>Fusobacterium</taxon>
    </lineage>
</organism>
<dbReference type="Pfam" id="PF04233">
    <property type="entry name" value="Phage_Mu_F"/>
    <property type="match status" value="1"/>
</dbReference>
<reference evidence="2 3" key="1">
    <citation type="submission" date="2017-06" db="EMBL/GenBank/DDBJ databases">
        <title>Draft genome sequence of Fusobacterium nucleatum subsp. polymorphum KCOM 1002 (=ChDC F175).</title>
        <authorList>
            <person name="Kook J.-K."/>
            <person name="Park S.-N."/>
            <person name="Lim Y.K."/>
            <person name="Roh H."/>
        </authorList>
    </citation>
    <scope>NUCLEOTIDE SEQUENCE [LARGE SCALE GENOMIC DNA]</scope>
    <source>
        <strain evidence="3">KCOM 1002 (ChDC F175)</strain>
    </source>
</reference>
<dbReference type="InterPro" id="IPR006528">
    <property type="entry name" value="Phage_head_morphogenesis_dom"/>
</dbReference>
<evidence type="ECO:0000313" key="3">
    <source>
        <dbReference type="Proteomes" id="UP000225199"/>
    </source>
</evidence>
<gene>
    <name evidence="2" type="ORF">CA840_09510</name>
</gene>
<name>A0A2C5ZDM2_FUSNP</name>
<dbReference type="Proteomes" id="UP000225199">
    <property type="component" value="Unassembled WGS sequence"/>
</dbReference>
<evidence type="ECO:0000259" key="1">
    <source>
        <dbReference type="Pfam" id="PF04233"/>
    </source>
</evidence>
<comment type="caution">
    <text evidence="2">The sequence shown here is derived from an EMBL/GenBank/DDBJ whole genome shotgun (WGS) entry which is preliminary data.</text>
</comment>
<sequence length="269" mass="31652">MSKKKSLFPHSAENTLRRVFNLNSKIILKKMKKSTEEDFSDVEFDNKEKKKIIEDLKNVAIATNKEVFKSWRTLTDEELKQTNLKGAKYWIRENYLRVQNMKETFKDQLGKTREKEIQNLLKTFDSTINFRFEKLKNGNISNTDINKLISQLNANYAPNKEMKALIDQLKSKKSLGSSDIDKLQKWANRRNELWARNEAGNLYANQLQDLWLENGIEKYIWRTMEDNYVRMEHVEKDGKIFGVDDDILPGQEFGCRCWAEPVKQGGNKE</sequence>
<dbReference type="AlphaFoldDB" id="A0A2C5ZDM2"/>
<dbReference type="RefSeq" id="WP_098979305.1">
    <property type="nucleotide sequence ID" value="NZ_NIRJ01000001.1"/>
</dbReference>